<evidence type="ECO:0000313" key="2">
    <source>
        <dbReference type="EMBL" id="OBS63412.1"/>
    </source>
</evidence>
<proteinExistence type="predicted"/>
<dbReference type="InterPro" id="IPR003124">
    <property type="entry name" value="WH2_dom"/>
</dbReference>
<dbReference type="OrthoDB" id="9808537at2759"/>
<organism evidence="2 3">
    <name type="scientific">Neotoma lepida</name>
    <name type="common">Desert woodrat</name>
    <dbReference type="NCBI Taxonomy" id="56216"/>
    <lineage>
        <taxon>Eukaryota</taxon>
        <taxon>Metazoa</taxon>
        <taxon>Chordata</taxon>
        <taxon>Craniata</taxon>
        <taxon>Vertebrata</taxon>
        <taxon>Euteleostomi</taxon>
        <taxon>Mammalia</taxon>
        <taxon>Eutheria</taxon>
        <taxon>Euarchontoglires</taxon>
        <taxon>Glires</taxon>
        <taxon>Rodentia</taxon>
        <taxon>Myomorpha</taxon>
        <taxon>Muroidea</taxon>
        <taxon>Cricetidae</taxon>
        <taxon>Neotominae</taxon>
        <taxon>Neotoma</taxon>
    </lineage>
</organism>
<accession>A0A1A6GDK3</accession>
<dbReference type="GO" id="GO:0003779">
    <property type="term" value="F:actin binding"/>
    <property type="evidence" value="ECO:0007669"/>
    <property type="project" value="InterPro"/>
</dbReference>
<dbReference type="Proteomes" id="UP000092124">
    <property type="component" value="Unassembled WGS sequence"/>
</dbReference>
<dbReference type="STRING" id="56216.A0A1A6GDK3"/>
<dbReference type="EMBL" id="LZPO01099885">
    <property type="protein sequence ID" value="OBS63412.1"/>
    <property type="molecule type" value="Genomic_DNA"/>
</dbReference>
<dbReference type="AlphaFoldDB" id="A0A1A6GDK3"/>
<feature type="domain" description="WH2" evidence="1">
    <location>
        <begin position="382"/>
        <end position="399"/>
    </location>
</feature>
<evidence type="ECO:0000313" key="3">
    <source>
        <dbReference type="Proteomes" id="UP000092124"/>
    </source>
</evidence>
<comment type="caution">
    <text evidence="2">The sequence shown here is derived from an EMBL/GenBank/DDBJ whole genome shotgun (WGS) entry which is preliminary data.</text>
</comment>
<name>A0A1A6GDK3_NEOLE</name>
<keyword evidence="3" id="KW-1185">Reference proteome</keyword>
<gene>
    <name evidence="2" type="ORF">A6R68_08044</name>
</gene>
<sequence>MWKSSKTFANSTIETQQVYSTSLPINIFEGSNANTAIKGLRDHNSESKGMLQCQLVKEVISVNHIPLNKGKPQGKYAVNILSGQQEYLPYNMKHMSIPHSRVLYGTGKGEVVLSQPPPLTDYPLVPEAPPPPSDCLIQLTSPKAPSAPRVASSIDLKMPPEFISTSESLEYFELQPDLNSQSKDQVIPPHLYSSTISLGSQSCESVVDHIDSTLAAQPQQYSTCQPIKSFPQSLKSTKSSPVSPSKSRSVCELLPQNKAPNTLGSSSAQLPRSSKVPYHFVSISASSSPKTQISFNLSESSKRLVRHLTKLIEAQLRSSMTNPPQSKLCFTSTKVTTPQSSSSLTSSISSHRALAISQDATVPPYIDVKQNSPSILPTMSKSRKALMEVIRNGVQLRKTREIIPGHETEW</sequence>
<evidence type="ECO:0000259" key="1">
    <source>
        <dbReference type="PROSITE" id="PS51082"/>
    </source>
</evidence>
<dbReference type="PROSITE" id="PS51082">
    <property type="entry name" value="WH2"/>
    <property type="match status" value="1"/>
</dbReference>
<protein>
    <recommendedName>
        <fullName evidence="1">WH2 domain-containing protein</fullName>
    </recommendedName>
</protein>
<reference evidence="2 3" key="1">
    <citation type="submission" date="2016-06" db="EMBL/GenBank/DDBJ databases">
        <title>The Draft Genome Sequence and Annotation of the Desert Woodrat Neotoma lepida.</title>
        <authorList>
            <person name="Campbell M."/>
            <person name="Oakeson K.F."/>
            <person name="Yandell M."/>
            <person name="Halpert J.R."/>
            <person name="Dearing D."/>
        </authorList>
    </citation>
    <scope>NUCLEOTIDE SEQUENCE [LARGE SCALE GENOMIC DNA]</scope>
    <source>
        <strain evidence="2">417</strain>
        <tissue evidence="2">Liver</tissue>
    </source>
</reference>